<dbReference type="PANTHER" id="PTHR38096">
    <property type="entry name" value="ENTEROBACTIN SYNTHASE COMPONENT D"/>
    <property type="match status" value="1"/>
</dbReference>
<dbReference type="KEGG" id="spue:AB5L97_07725"/>
<dbReference type="PANTHER" id="PTHR38096:SF1">
    <property type="entry name" value="ENTEROBACTIN SYNTHASE COMPONENT D"/>
    <property type="match status" value="1"/>
</dbReference>
<feature type="binding site" evidence="2">
    <location>
        <position position="39"/>
    </location>
    <ligand>
        <name>CoA</name>
        <dbReference type="ChEBI" id="CHEBI:57287"/>
    </ligand>
</feature>
<dbReference type="InterPro" id="IPR041354">
    <property type="entry name" value="4PPT_N"/>
</dbReference>
<name>A0AB39L799_9MICC</name>
<feature type="binding site" evidence="2">
    <location>
        <position position="151"/>
    </location>
    <ligand>
        <name>CoA</name>
        <dbReference type="ChEBI" id="CHEBI:57287"/>
    </ligand>
</feature>
<dbReference type="InterPro" id="IPR008278">
    <property type="entry name" value="4-PPantetheinyl_Trfase_dom"/>
</dbReference>
<dbReference type="SUPFAM" id="SSF56214">
    <property type="entry name" value="4'-phosphopantetheinyl transferase"/>
    <property type="match status" value="1"/>
</dbReference>
<feature type="binding site" evidence="2">
    <location>
        <begin position="86"/>
        <end position="87"/>
    </location>
    <ligand>
        <name>CoA</name>
        <dbReference type="ChEBI" id="CHEBI:57287"/>
    </ligand>
</feature>
<feature type="binding site" evidence="2">
    <location>
        <position position="47"/>
    </location>
    <ligand>
        <name>CoA</name>
        <dbReference type="ChEBI" id="CHEBI:57287"/>
    </ligand>
</feature>
<reference evidence="7" key="1">
    <citation type="submission" date="2024-07" db="EMBL/GenBank/DDBJ databases">
        <authorList>
            <person name="fu j."/>
        </authorList>
    </citation>
    <scope>NUCLEOTIDE SEQUENCE</scope>
    <source>
        <strain evidence="7">P10A9</strain>
    </source>
</reference>
<evidence type="ECO:0000256" key="1">
    <source>
        <dbReference type="ARBA" id="ARBA00022679"/>
    </source>
</evidence>
<dbReference type="GO" id="GO:0009239">
    <property type="term" value="P:enterobactin biosynthetic process"/>
    <property type="evidence" value="ECO:0007669"/>
    <property type="project" value="InterPro"/>
</dbReference>
<comment type="cofactor">
    <cofactor evidence="3">
        <name>Mg(2+)</name>
        <dbReference type="ChEBI" id="CHEBI:18420"/>
    </cofactor>
</comment>
<protein>
    <submittedName>
        <fullName evidence="7">4'-phosphopantetheinyl transferase superfamily protein</fullName>
    </submittedName>
</protein>
<feature type="compositionally biased region" description="Basic and acidic residues" evidence="4">
    <location>
        <begin position="29"/>
        <end position="47"/>
    </location>
</feature>
<dbReference type="Pfam" id="PF01648">
    <property type="entry name" value="ACPS"/>
    <property type="match status" value="1"/>
</dbReference>
<dbReference type="RefSeq" id="WP_369047085.1">
    <property type="nucleotide sequence ID" value="NZ_CP163302.1"/>
</dbReference>
<sequence length="219" mass="22653">MSAAAEGGDGFTAAASEGFPGRIAVLRRHGGDGRGRPHRSNEHEHGRAAARAALGLLGGPGLERVPIGADADGCPVWPAGVAGSISHSAPWAAAAAAWTRSGVRGVGVDVEVVRPRHAALWQRVVMPDDAQAAPPGAPAEYVATVCFALREAVYKCVFPVLRVPMDWPDARLATNWDVGSAGVVLDERLGCDGALAAEFRAHDGAVVALCWWTAGASRK</sequence>
<dbReference type="InterPro" id="IPR003542">
    <property type="entry name" value="Enbac_synth_compD-like"/>
</dbReference>
<feature type="binding site" evidence="2">
    <location>
        <position position="109"/>
    </location>
    <ligand>
        <name>CoA</name>
        <dbReference type="ChEBI" id="CHEBI:57287"/>
    </ligand>
</feature>
<accession>A0AB39L799</accession>
<evidence type="ECO:0000256" key="2">
    <source>
        <dbReference type="PIRSR" id="PIRSR603542-1"/>
    </source>
</evidence>
<proteinExistence type="predicted"/>
<evidence type="ECO:0000256" key="3">
    <source>
        <dbReference type="PIRSR" id="PIRSR603542-2"/>
    </source>
</evidence>
<organism evidence="7">
    <name type="scientific">Sinomonas puerhi</name>
    <dbReference type="NCBI Taxonomy" id="3238584"/>
    <lineage>
        <taxon>Bacteria</taxon>
        <taxon>Bacillati</taxon>
        <taxon>Actinomycetota</taxon>
        <taxon>Actinomycetes</taxon>
        <taxon>Micrococcales</taxon>
        <taxon>Micrococcaceae</taxon>
        <taxon>Sinomonas</taxon>
    </lineage>
</organism>
<keyword evidence="3" id="KW-0460">Magnesium</keyword>
<dbReference type="EMBL" id="CP163302">
    <property type="protein sequence ID" value="XDP46871.1"/>
    <property type="molecule type" value="Genomic_DNA"/>
</dbReference>
<dbReference type="GO" id="GO:0009366">
    <property type="term" value="C:enterobactin synthetase complex"/>
    <property type="evidence" value="ECO:0007669"/>
    <property type="project" value="InterPro"/>
</dbReference>
<dbReference type="AlphaFoldDB" id="A0AB39L799"/>
<dbReference type="GO" id="GO:0005886">
    <property type="term" value="C:plasma membrane"/>
    <property type="evidence" value="ECO:0007669"/>
    <property type="project" value="TreeGrafter"/>
</dbReference>
<feature type="domain" description="4'-phosphopantetheinyl transferase N-terminal" evidence="6">
    <location>
        <begin position="37"/>
        <end position="97"/>
    </location>
</feature>
<gene>
    <name evidence="7" type="ORF">AB5L97_07725</name>
</gene>
<feature type="region of interest" description="Disordered" evidence="4">
    <location>
        <begin position="26"/>
        <end position="47"/>
    </location>
</feature>
<dbReference type="Gene3D" id="3.90.470.20">
    <property type="entry name" value="4'-phosphopantetheinyl transferase domain"/>
    <property type="match status" value="1"/>
</dbReference>
<feature type="binding site" evidence="3">
    <location>
        <position position="109"/>
    </location>
    <ligand>
        <name>Mg(2+)</name>
        <dbReference type="ChEBI" id="CHEBI:18420"/>
    </ligand>
</feature>
<dbReference type="InterPro" id="IPR037143">
    <property type="entry name" value="4-PPantetheinyl_Trfase_dom_sf"/>
</dbReference>
<evidence type="ECO:0000259" key="5">
    <source>
        <dbReference type="Pfam" id="PF01648"/>
    </source>
</evidence>
<keyword evidence="3" id="KW-0479">Metal-binding</keyword>
<evidence type="ECO:0000259" key="6">
    <source>
        <dbReference type="Pfam" id="PF17837"/>
    </source>
</evidence>
<feature type="binding site" evidence="3">
    <location>
        <position position="111"/>
    </location>
    <ligand>
        <name>Mg(2+)</name>
        <dbReference type="ChEBI" id="CHEBI:18420"/>
    </ligand>
</feature>
<evidence type="ECO:0000313" key="7">
    <source>
        <dbReference type="EMBL" id="XDP46871.1"/>
    </source>
</evidence>
<feature type="binding site" evidence="2">
    <location>
        <position position="155"/>
    </location>
    <ligand>
        <name>CoA</name>
        <dbReference type="ChEBI" id="CHEBI:57287"/>
    </ligand>
</feature>
<dbReference type="Pfam" id="PF17837">
    <property type="entry name" value="4PPT_N"/>
    <property type="match status" value="1"/>
</dbReference>
<dbReference type="GO" id="GO:0008897">
    <property type="term" value="F:holo-[acyl-carrier-protein] synthase activity"/>
    <property type="evidence" value="ECO:0007669"/>
    <property type="project" value="InterPro"/>
</dbReference>
<keyword evidence="1 7" id="KW-0808">Transferase</keyword>
<evidence type="ECO:0000256" key="4">
    <source>
        <dbReference type="SAM" id="MobiDB-lite"/>
    </source>
</evidence>
<dbReference type="GO" id="GO:0000287">
    <property type="term" value="F:magnesium ion binding"/>
    <property type="evidence" value="ECO:0007669"/>
    <property type="project" value="InterPro"/>
</dbReference>
<feature type="domain" description="4'-phosphopantetheinyl transferase" evidence="5">
    <location>
        <begin position="105"/>
        <end position="187"/>
    </location>
</feature>